<dbReference type="GO" id="GO:0006265">
    <property type="term" value="P:DNA topological change"/>
    <property type="evidence" value="ECO:0007669"/>
    <property type="project" value="UniProtKB-UniRule"/>
</dbReference>
<dbReference type="RefSeq" id="WP_011762985.1">
    <property type="nucleotide sequence ID" value="NC_008701.1"/>
</dbReference>
<evidence type="ECO:0000256" key="7">
    <source>
        <dbReference type="ARBA" id="ARBA00022833"/>
    </source>
</evidence>
<dbReference type="STRING" id="384616.Pisl_1245"/>
<dbReference type="GeneID" id="4617817"/>
<dbReference type="CDD" id="cd18798">
    <property type="entry name" value="SF2_C_reverse_gyrase"/>
    <property type="match status" value="1"/>
</dbReference>
<dbReference type="SMART" id="SM00437">
    <property type="entry name" value="TOP1Ac"/>
    <property type="match status" value="1"/>
</dbReference>
<comment type="similarity">
    <text evidence="12 14">In the N-terminal section; belongs to the DEAD box helicase family. DDVD subfamily.</text>
</comment>
<dbReference type="Gene3D" id="1.10.460.10">
    <property type="entry name" value="Topoisomerase I, domain 2"/>
    <property type="match status" value="1"/>
</dbReference>
<dbReference type="Gene3D" id="1.10.290.10">
    <property type="entry name" value="Topoisomerase I, domain 4"/>
    <property type="match status" value="1"/>
</dbReference>
<dbReference type="SMART" id="SM00382">
    <property type="entry name" value="AAA"/>
    <property type="match status" value="1"/>
</dbReference>
<feature type="domain" description="Topo IA-type catalytic" evidence="20">
    <location>
        <begin position="825"/>
        <end position="1231"/>
    </location>
</feature>
<evidence type="ECO:0000256" key="14">
    <source>
        <dbReference type="HAMAP-Rule" id="MF_01125"/>
    </source>
</evidence>
<dbReference type="EMBL" id="CP000504">
    <property type="protein sequence ID" value="ABL88410.1"/>
    <property type="molecule type" value="Genomic_DNA"/>
</dbReference>
<dbReference type="InterPro" id="IPR013497">
    <property type="entry name" value="Topo_IA_cen"/>
</dbReference>
<proteinExistence type="inferred from homology"/>
<dbReference type="Gene3D" id="3.40.50.300">
    <property type="entry name" value="P-loop containing nucleotide triphosphate hydrolases"/>
    <property type="match status" value="3"/>
</dbReference>
<dbReference type="InterPro" id="IPR006171">
    <property type="entry name" value="TOPRIM_dom"/>
</dbReference>
<dbReference type="Pfam" id="PF00270">
    <property type="entry name" value="DEAD"/>
    <property type="match status" value="1"/>
</dbReference>
<dbReference type="HOGENOM" id="CLU_002886_0_0_2"/>
<dbReference type="eggNOG" id="arCOG01526">
    <property type="taxonomic scope" value="Archaea"/>
</dbReference>
<dbReference type="PANTHER" id="PTHR43505">
    <property type="entry name" value="REVERSE GYRASE"/>
    <property type="match status" value="1"/>
</dbReference>
<dbReference type="SMART" id="SM00493">
    <property type="entry name" value="TOPRIM"/>
    <property type="match status" value="1"/>
</dbReference>
<comment type="subcellular location">
    <subcellularLocation>
        <location evidence="1 14">Cytoplasm</location>
    </subcellularLocation>
</comment>
<dbReference type="EC" id="5.6.2.-" evidence="14"/>
<comment type="function">
    <text evidence="14">Modifies the topological state of DNA by introducing positive supercoils in an ATP-dependent process, increasing the linking number in steps of +1. Binds to single-stranded DNA, transiently cleaves and then rejoins the ends, introducing a positive supercoil in the process. The scissile phosphodiester is attacked by the catalytic tyrosine of the enzyme, resulting in the formation of a DNA-(5'-phosphotyrosyl)-enzyme intermediate. Probably involved in rewinding DNA strands in regions of the chromosome that have opened up to allow replication, transcription, DNA repair and/or for DNA protection.</text>
</comment>
<dbReference type="GO" id="GO:0008094">
    <property type="term" value="F:ATP-dependent activity, acting on DNA"/>
    <property type="evidence" value="ECO:0007669"/>
    <property type="project" value="UniProtKB-UniRule"/>
</dbReference>
<evidence type="ECO:0000256" key="9">
    <source>
        <dbReference type="ARBA" id="ARBA00023029"/>
    </source>
</evidence>
<dbReference type="SUPFAM" id="SSF56712">
    <property type="entry name" value="Prokaryotic type I DNA topoisomerase"/>
    <property type="match status" value="1"/>
</dbReference>
<dbReference type="HAMAP" id="MF_01125">
    <property type="entry name" value="Reverse_gyrase"/>
    <property type="match status" value="1"/>
</dbReference>
<comment type="domain">
    <text evidence="14">Introduction of positive supercoils requires the cooperation of both domains. The helicase-like domain probably does not directly unwind DNA, but more likely acts by driving ATP-dependent conformational changes within the whole enzyme. A beta hairpin in the 'latch' region of the N-terminal domain plays a regulatory role in the enzyme, repressing topoisomerase activity in the absence of ATP and preventing the enzyme from acting as an ATP-independent relaxing enzyme; it also helps to coordinate nucleotide hydrolysis by the ATPase domain with the supercoiling activity of the topoisomerase domain.</text>
</comment>
<evidence type="ECO:0000256" key="12">
    <source>
        <dbReference type="ARBA" id="ARBA00043976"/>
    </source>
</evidence>
<dbReference type="GO" id="GO:0160097">
    <property type="term" value="F:reverse gyrase activity"/>
    <property type="evidence" value="ECO:0007669"/>
    <property type="project" value="UniProtKB-UniRule"/>
</dbReference>
<dbReference type="AlphaFoldDB" id="A1RTX8"/>
<evidence type="ECO:0000313" key="21">
    <source>
        <dbReference type="EMBL" id="ABL88410.1"/>
    </source>
</evidence>
<evidence type="ECO:0000256" key="10">
    <source>
        <dbReference type="ARBA" id="ARBA00023125"/>
    </source>
</evidence>
<evidence type="ECO:0000259" key="18">
    <source>
        <dbReference type="PROSITE" id="PS51192"/>
    </source>
</evidence>
<dbReference type="InterPro" id="IPR027417">
    <property type="entry name" value="P-loop_NTPase"/>
</dbReference>
<name>A1RTX8_PYRIL</name>
<dbReference type="InterPro" id="IPR011545">
    <property type="entry name" value="DEAD/DEAH_box_helicase_dom"/>
</dbReference>
<dbReference type="GO" id="GO:0005524">
    <property type="term" value="F:ATP binding"/>
    <property type="evidence" value="ECO:0007669"/>
    <property type="project" value="UniProtKB-UniRule"/>
</dbReference>
<dbReference type="NCBIfam" id="TIGR01054">
    <property type="entry name" value="rgy"/>
    <property type="match status" value="1"/>
</dbReference>
<dbReference type="Pfam" id="PF01131">
    <property type="entry name" value="Topoisom_bac"/>
    <property type="match status" value="1"/>
</dbReference>
<dbReference type="GO" id="GO:0005737">
    <property type="term" value="C:cytoplasm"/>
    <property type="evidence" value="ECO:0007669"/>
    <property type="project" value="UniProtKB-SubCell"/>
</dbReference>
<dbReference type="PROSITE" id="PS50880">
    <property type="entry name" value="TOPRIM"/>
    <property type="match status" value="1"/>
</dbReference>
<dbReference type="Gene3D" id="3.40.50.140">
    <property type="match status" value="1"/>
</dbReference>
<feature type="domain" description="Toprim" evidence="17">
    <location>
        <begin position="635"/>
        <end position="809"/>
    </location>
</feature>
<organism evidence="21 22">
    <name type="scientific">Pyrobaculum islandicum (strain DSM 4184 / JCM 9189 / GEO3)</name>
    <dbReference type="NCBI Taxonomy" id="384616"/>
    <lineage>
        <taxon>Archaea</taxon>
        <taxon>Thermoproteota</taxon>
        <taxon>Thermoprotei</taxon>
        <taxon>Thermoproteales</taxon>
        <taxon>Thermoproteaceae</taxon>
        <taxon>Pyrobaculum</taxon>
    </lineage>
</organism>
<dbReference type="GO" id="GO:0003677">
    <property type="term" value="F:DNA binding"/>
    <property type="evidence" value="ECO:0007669"/>
    <property type="project" value="UniProtKB-UniRule"/>
</dbReference>
<dbReference type="GO" id="GO:0016887">
    <property type="term" value="F:ATP hydrolysis activity"/>
    <property type="evidence" value="ECO:0007669"/>
    <property type="project" value="RHEA"/>
</dbReference>
<dbReference type="PANTHER" id="PTHR43505:SF1">
    <property type="entry name" value="REVERSE GYRASE"/>
    <property type="match status" value="1"/>
</dbReference>
<evidence type="ECO:0000256" key="15">
    <source>
        <dbReference type="RuleBase" id="RU004026"/>
    </source>
</evidence>
<feature type="binding site" evidence="14">
    <location>
        <position position="88"/>
    </location>
    <ligand>
        <name>ATP</name>
        <dbReference type="ChEBI" id="CHEBI:30616"/>
    </ligand>
</feature>
<evidence type="ECO:0000256" key="5">
    <source>
        <dbReference type="ARBA" id="ARBA00022741"/>
    </source>
</evidence>
<dbReference type="InterPro" id="IPR040569">
    <property type="entry name" value="Znf_Rg"/>
</dbReference>
<keyword evidence="9 14" id="KW-0799">Topoisomerase</keyword>
<gene>
    <name evidence="14" type="primary">rgy</name>
    <name evidence="21" type="ordered locus">Pisl_1245</name>
</gene>
<dbReference type="GO" id="GO:0008270">
    <property type="term" value="F:zinc ion binding"/>
    <property type="evidence" value="ECO:0007669"/>
    <property type="project" value="UniProtKB-UniRule"/>
</dbReference>
<comment type="catalytic activity">
    <reaction evidence="13 14 15">
        <text>ATP + H2O = ADP + phosphate + H(+)</text>
        <dbReference type="Rhea" id="RHEA:13065"/>
        <dbReference type="ChEBI" id="CHEBI:15377"/>
        <dbReference type="ChEBI" id="CHEBI:15378"/>
        <dbReference type="ChEBI" id="CHEBI:30616"/>
        <dbReference type="ChEBI" id="CHEBI:43474"/>
        <dbReference type="ChEBI" id="CHEBI:456216"/>
    </reaction>
</comment>
<dbReference type="Gene3D" id="2.60.510.20">
    <property type="match status" value="1"/>
</dbReference>
<comment type="subunit">
    <text evidence="2 14">Monomer.</text>
</comment>
<evidence type="ECO:0000259" key="19">
    <source>
        <dbReference type="PROSITE" id="PS52036"/>
    </source>
</evidence>
<comment type="function">
    <text evidence="15">Modifies the topological state of DNA by introducing positive supercoils in an ATP-dependent process, increasing the linking number in steps of +1. Binds to single-stranded DNA, transiently cleaves and then rejoins the ends, introducing a positive supercoil in the process. The scissile phosphodiester is attacked by the catalytic tyrosine of the enzyme, resulting in the formation of a DNA-(5'-phosphotyrosyl)-enzyme intermediate. Involved in rewinding DNA strands in regions of the chromosome that have opened up to allow replication, transcription, DNA repair and/or for DNA protection.</text>
</comment>
<dbReference type="InterPro" id="IPR013826">
    <property type="entry name" value="Topo_IA_cen_sub3"/>
</dbReference>
<evidence type="ECO:0000259" key="17">
    <source>
        <dbReference type="PROSITE" id="PS50880"/>
    </source>
</evidence>
<dbReference type="PROSITE" id="PS51192">
    <property type="entry name" value="HELICASE_ATP_BIND_1"/>
    <property type="match status" value="1"/>
</dbReference>
<feature type="active site" description="O-(5'-phospho-DNA)-tyrosine intermediate" evidence="14">
    <location>
        <position position="975"/>
    </location>
</feature>
<dbReference type="PROSITE" id="PS52036">
    <property type="entry name" value="ZF_RG_N"/>
    <property type="match status" value="1"/>
</dbReference>
<dbReference type="CDD" id="cd17924">
    <property type="entry name" value="DDXDc_reverse_gyrase"/>
    <property type="match status" value="1"/>
</dbReference>
<dbReference type="SMART" id="SM00487">
    <property type="entry name" value="DEXDc"/>
    <property type="match status" value="1"/>
</dbReference>
<keyword evidence="14" id="KW-0378">Hydrolase</keyword>
<comment type="cofactor">
    <cofactor evidence="14">
        <name>Zn(2+)</name>
        <dbReference type="ChEBI" id="CHEBI:29105"/>
    </cofactor>
    <text evidence="14">Binds 1 or 2 zinc ions per subunit.</text>
</comment>
<dbReference type="InterPro" id="IPR013824">
    <property type="entry name" value="Topo_IA_cen_sub1"/>
</dbReference>
<evidence type="ECO:0000256" key="3">
    <source>
        <dbReference type="ARBA" id="ARBA00022490"/>
    </source>
</evidence>
<dbReference type="InterPro" id="IPR005736">
    <property type="entry name" value="Reverse_gyrase"/>
</dbReference>
<evidence type="ECO:0000256" key="8">
    <source>
        <dbReference type="ARBA" id="ARBA00022840"/>
    </source>
</evidence>
<keyword evidence="11 14" id="KW-0413">Isomerase</keyword>
<reference evidence="21" key="1">
    <citation type="submission" date="2006-12" db="EMBL/GenBank/DDBJ databases">
        <title>Complete sequence of Pyrobaculum islandicum DSM 4184.</title>
        <authorList>
            <person name="Copeland A."/>
            <person name="Lucas S."/>
            <person name="Lapidus A."/>
            <person name="Barry K."/>
            <person name="Detter J.C."/>
            <person name="Glavina del Rio T."/>
            <person name="Dalin E."/>
            <person name="Tice H."/>
            <person name="Pitluck S."/>
            <person name="Meincke L."/>
            <person name="Brettin T."/>
            <person name="Bruce D."/>
            <person name="Han C."/>
            <person name="Tapia R."/>
            <person name="Gilna P."/>
            <person name="Schmutz J."/>
            <person name="Larimer F."/>
            <person name="Land M."/>
            <person name="Hauser L."/>
            <person name="Kyrpides N."/>
            <person name="Mikhailova N."/>
            <person name="Cozen A.E."/>
            <person name="Fitz-Gibbon S.T."/>
            <person name="House C.H."/>
            <person name="Saltikov C."/>
            <person name="Lowe T."/>
            <person name="Richardson P."/>
        </authorList>
    </citation>
    <scope>NUCLEOTIDE SEQUENCE [LARGE SCALE GENOMIC DNA]</scope>
    <source>
        <strain evidence="21">DSM 4184</strain>
    </source>
</reference>
<dbReference type="Pfam" id="PF01751">
    <property type="entry name" value="Toprim"/>
    <property type="match status" value="1"/>
</dbReference>
<evidence type="ECO:0000256" key="1">
    <source>
        <dbReference type="ARBA" id="ARBA00004496"/>
    </source>
</evidence>
<keyword evidence="4 14" id="KW-0479">Metal-binding</keyword>
<evidence type="ECO:0000256" key="6">
    <source>
        <dbReference type="ARBA" id="ARBA00022771"/>
    </source>
</evidence>
<comment type="similarity">
    <text evidence="14">In the C-terminal section; belongs to the type IA topoisomerase family.</text>
</comment>
<dbReference type="GO" id="GO:0006260">
    <property type="term" value="P:DNA replication"/>
    <property type="evidence" value="ECO:0007669"/>
    <property type="project" value="UniProtKB-UniRule"/>
</dbReference>
<keyword evidence="22" id="KW-1185">Reference proteome</keyword>
<dbReference type="PROSITE" id="PS52039">
    <property type="entry name" value="TOPO_IA_2"/>
    <property type="match status" value="1"/>
</dbReference>
<evidence type="ECO:0000313" key="22">
    <source>
        <dbReference type="Proteomes" id="UP000002595"/>
    </source>
</evidence>
<keyword evidence="10 14" id="KW-0238">DNA-binding</keyword>
<protein>
    <recommendedName>
        <fullName evidence="14 15">Reverse gyrase</fullName>
        <ecNumber evidence="14">5.6.2.-</ecNumber>
    </recommendedName>
</protein>
<evidence type="ECO:0000256" key="4">
    <source>
        <dbReference type="ARBA" id="ARBA00022723"/>
    </source>
</evidence>
<dbReference type="InterPro" id="IPR023405">
    <property type="entry name" value="Topo_IA_core_domain"/>
</dbReference>
<keyword evidence="3 14" id="KW-0963">Cytoplasm</keyword>
<dbReference type="KEGG" id="pis:Pisl_1245"/>
<comment type="miscellaneous">
    <text evidence="14">This enzyme is the only unique feature of hyperthermophilic bacteria/archaea known and seems to be essential for adaptation to life at high temperatures. It may play a role in stabilization of DNA at high temperatures.</text>
</comment>
<keyword evidence="6 14" id="KW-0863">Zinc-finger</keyword>
<dbReference type="CDD" id="cd00186">
    <property type="entry name" value="TOP1Ac"/>
    <property type="match status" value="1"/>
</dbReference>
<keyword evidence="5 14" id="KW-0547">Nucleotide-binding</keyword>
<evidence type="ECO:0000259" key="20">
    <source>
        <dbReference type="PROSITE" id="PS52039"/>
    </source>
</evidence>
<dbReference type="Pfam" id="PF17915">
    <property type="entry name" value="zf_Rg"/>
    <property type="match status" value="1"/>
</dbReference>
<dbReference type="InterPro" id="IPR003593">
    <property type="entry name" value="AAA+_ATPase"/>
</dbReference>
<keyword evidence="8 14" id="KW-0067">ATP-binding</keyword>
<keyword evidence="16" id="KW-0175">Coiled coil</keyword>
<dbReference type="InterPro" id="IPR003601">
    <property type="entry name" value="Topo_IA_2"/>
</dbReference>
<accession>A1RTX8</accession>
<evidence type="ECO:0000256" key="11">
    <source>
        <dbReference type="ARBA" id="ARBA00023235"/>
    </source>
</evidence>
<feature type="domain" description="RG N-terminal-type" evidence="19">
    <location>
        <begin position="1"/>
        <end position="41"/>
    </location>
</feature>
<dbReference type="InterPro" id="IPR003602">
    <property type="entry name" value="Topo_IA_DNA-bd_dom"/>
</dbReference>
<evidence type="ECO:0000256" key="16">
    <source>
        <dbReference type="SAM" id="Coils"/>
    </source>
</evidence>
<keyword evidence="7 14" id="KW-0862">Zinc</keyword>
<evidence type="ECO:0000256" key="13">
    <source>
        <dbReference type="ARBA" id="ARBA00049360"/>
    </source>
</evidence>
<feature type="domain" description="Helicase ATP-binding" evidence="18">
    <location>
        <begin position="92"/>
        <end position="255"/>
    </location>
</feature>
<dbReference type="SMART" id="SM00436">
    <property type="entry name" value="TOP1Bc"/>
    <property type="match status" value="1"/>
</dbReference>
<sequence length="1237" mass="140074">MDVPHVVYLHSCPNCGGPITSDRLAAGLPCYECLPKEPQAKAIGEVVEALRRRKALKELARVAEYLREYNKFSAFFKEIIGYEMWGAQRLWARRLVRGKSFAIVAPTGSGKTTFILVATLYMALRGKKTLLIFPTSALAHQAYKKLMSFAEKVGASVKTLAYHSLLTEKEKDEVLAAIERGEFDVLIITSAFLPRRFDLLSRYKFEFIAADDVDSILRATSKNIDRILKLLGVSDEVLKTALDIISLTKQIRKAEVVGDLKEVERLEQELSSARAKLQEEVRKLKLGIFIASGALAKARRTTRLLLFRELLGFDVGGRAEGLRNVTDVYIDMSQDVVMQTIEILKRLGPGGIVYVQDRELGIAIAEKAKERGLSVEHFFKPRRGILESFEKGEIYALVGLASPRSPLVRGIDLPHVIRYVVFVGVPKYRFRVRLEEFSIPAYLTFLYNVRTVLTGELRYKADRLIGQLKRLAPYAISVQEALRKASEGAELTGFDRHVVDVVKSAVDFVNNLLMRDDLRQAIESSTEVKLTRIDDEFYVLVPDVTTYIQGSGRTSRLYAGGLSKGLSVVIVDDKKVFHALKRELKLRFDEAEFKHIDEVDLNAVLAEIDKDRKAIRDILEGRVTPATKGVELLKTVLMIVESPTKARTIANFFGRPSLIVTDGVPIYEVSTGDAVLMITASLGHIYELPTSLKRIDSRQREILAKWFGEFKYDSYNGEEYAVIVKEGSFIPVYNKIWRCRNAVYIDDTDVPPDCKPLDVLSAIRNIAIEVDTVLIGTDPDSEGEKIAFDLYLGLRPYVSDIKRVEFHEVTRRAILNALANPRDINYSLVKAQIVRRVEDRWLGFGLSKILQTKFGNPNLSAGRVQSPVLGWIVKTYEESLKNRVYNVDLQLDAAYCVEPSSCVLRLQIPGDILQTLKKKKRVAIKKESEEERVVNPLPPYTTDELLRDAVNRLGLSADYAMKVAQDLFESGLITYHRTDSTRVSAAGIAIAKEYITKRFGEGVFKPRSWGEATEGAHEAIRPTRPLDVEELRGLVNAGVIQLAIQLRREHYQLYDWIFRRFMASQMEPSVVKAIKYVIEIDGHSLELERVVETIRPGFQQLYPLTPVEPELPTGTIEVAIKRYRVVRKVLSQADILALMRQRGIGRPSTYARILQVLAKRYYVYVVGRRKLMVPTKRGIEVYHFLENNFSNLVSEERTRLIEQYMDAIEVGNAEYEGVLKELFDEFTREILSRAPLT</sequence>
<dbReference type="Proteomes" id="UP000002595">
    <property type="component" value="Chromosome"/>
</dbReference>
<feature type="region of interest" description="Topoisomerase I" evidence="14">
    <location>
        <begin position="631"/>
        <end position="1237"/>
    </location>
</feature>
<feature type="coiled-coil region" evidence="16">
    <location>
        <begin position="256"/>
        <end position="283"/>
    </location>
</feature>
<evidence type="ECO:0000256" key="2">
    <source>
        <dbReference type="ARBA" id="ARBA00011245"/>
    </source>
</evidence>
<dbReference type="PRINTS" id="PR00417">
    <property type="entry name" value="PRTPISMRASEI"/>
</dbReference>
<dbReference type="SUPFAM" id="SSF52540">
    <property type="entry name" value="P-loop containing nucleoside triphosphate hydrolases"/>
    <property type="match status" value="2"/>
</dbReference>
<dbReference type="OrthoDB" id="30963at2157"/>
<dbReference type="InterPro" id="IPR014001">
    <property type="entry name" value="Helicase_ATP-bd"/>
</dbReference>